<keyword evidence="3 6" id="KW-0256">Endoplasmic reticulum</keyword>
<dbReference type="InParanoid" id="A0A0C3BQJ7"/>
<evidence type="ECO:0000256" key="7">
    <source>
        <dbReference type="SAM" id="MobiDB-lite"/>
    </source>
</evidence>
<dbReference type="Pfam" id="PF06624">
    <property type="entry name" value="RAMP4"/>
    <property type="match status" value="1"/>
</dbReference>
<name>A0A0C3BQJ7_PILCF</name>
<dbReference type="InterPro" id="IPR010580">
    <property type="entry name" value="ER_stress-assoc"/>
</dbReference>
<evidence type="ECO:0000313" key="9">
    <source>
        <dbReference type="Proteomes" id="UP000054166"/>
    </source>
</evidence>
<organism evidence="8 9">
    <name type="scientific">Piloderma croceum (strain F 1598)</name>
    <dbReference type="NCBI Taxonomy" id="765440"/>
    <lineage>
        <taxon>Eukaryota</taxon>
        <taxon>Fungi</taxon>
        <taxon>Dikarya</taxon>
        <taxon>Basidiomycota</taxon>
        <taxon>Agaricomycotina</taxon>
        <taxon>Agaricomycetes</taxon>
        <taxon>Agaricomycetidae</taxon>
        <taxon>Atheliales</taxon>
        <taxon>Atheliaceae</taxon>
        <taxon>Piloderma</taxon>
    </lineage>
</organism>
<comment type="similarity">
    <text evidence="1 6">Belongs to the RAMP4 family.</text>
</comment>
<dbReference type="Proteomes" id="UP000054166">
    <property type="component" value="Unassembled WGS sequence"/>
</dbReference>
<proteinExistence type="inferred from homology"/>
<feature type="region of interest" description="Disordered" evidence="7">
    <location>
        <begin position="1"/>
        <end position="28"/>
    </location>
</feature>
<dbReference type="OrthoDB" id="427795at2759"/>
<evidence type="ECO:0000313" key="8">
    <source>
        <dbReference type="EMBL" id="KIM88778.1"/>
    </source>
</evidence>
<dbReference type="GO" id="GO:0005789">
    <property type="term" value="C:endoplasmic reticulum membrane"/>
    <property type="evidence" value="ECO:0007669"/>
    <property type="project" value="UniProtKB-SubCell"/>
</dbReference>
<comment type="function">
    <text evidence="6">Interacts with target proteins during translocation into the lumen of the endoplasmic reticulum. Protects unfolded target proteins against degradation and facilitate correct glycosylation.</text>
</comment>
<protein>
    <recommendedName>
        <fullName evidence="6">Stress-associated endoplasmic reticulum protein</fullName>
    </recommendedName>
</protein>
<evidence type="ECO:0000256" key="4">
    <source>
        <dbReference type="ARBA" id="ARBA00022989"/>
    </source>
</evidence>
<keyword evidence="4 6" id="KW-1133">Transmembrane helix</keyword>
<feature type="non-terminal residue" evidence="8">
    <location>
        <position position="1"/>
    </location>
</feature>
<dbReference type="EMBL" id="KN832976">
    <property type="protein sequence ID" value="KIM88778.1"/>
    <property type="molecule type" value="Genomic_DNA"/>
</dbReference>
<evidence type="ECO:0000256" key="5">
    <source>
        <dbReference type="ARBA" id="ARBA00023136"/>
    </source>
</evidence>
<dbReference type="HOGENOM" id="CLU_182424_2_0_1"/>
<gene>
    <name evidence="8" type="ORF">PILCRDRAFT_62124</name>
</gene>
<feature type="transmembrane region" description="Helical" evidence="6">
    <location>
        <begin position="40"/>
        <end position="63"/>
    </location>
</feature>
<accession>A0A0C3BQJ7</accession>
<evidence type="ECO:0000256" key="6">
    <source>
        <dbReference type="RuleBase" id="RU364120"/>
    </source>
</evidence>
<evidence type="ECO:0000256" key="3">
    <source>
        <dbReference type="ARBA" id="ARBA00022824"/>
    </source>
</evidence>
<feature type="compositionally biased region" description="Basic and acidic residues" evidence="7">
    <location>
        <begin position="1"/>
        <end position="19"/>
    </location>
</feature>
<evidence type="ECO:0000256" key="1">
    <source>
        <dbReference type="ARBA" id="ARBA00005500"/>
    </source>
</evidence>
<keyword evidence="5 6" id="KW-0472">Membrane</keyword>
<keyword evidence="2 6" id="KW-0812">Transmembrane</keyword>
<sequence length="64" mass="7181">PTAFEMKKKNEKFANDARAGKKPTKLSHQDRLAKRSPISLWALGIVLFVVVGGVVFELVRIIFL</sequence>
<reference evidence="9" key="2">
    <citation type="submission" date="2015-01" db="EMBL/GenBank/DDBJ databases">
        <title>Evolutionary Origins and Diversification of the Mycorrhizal Mutualists.</title>
        <authorList>
            <consortium name="DOE Joint Genome Institute"/>
            <consortium name="Mycorrhizal Genomics Consortium"/>
            <person name="Kohler A."/>
            <person name="Kuo A."/>
            <person name="Nagy L.G."/>
            <person name="Floudas D."/>
            <person name="Copeland A."/>
            <person name="Barry K.W."/>
            <person name="Cichocki N."/>
            <person name="Veneault-Fourrey C."/>
            <person name="LaButti K."/>
            <person name="Lindquist E.A."/>
            <person name="Lipzen A."/>
            <person name="Lundell T."/>
            <person name="Morin E."/>
            <person name="Murat C."/>
            <person name="Riley R."/>
            <person name="Ohm R."/>
            <person name="Sun H."/>
            <person name="Tunlid A."/>
            <person name="Henrissat B."/>
            <person name="Grigoriev I.V."/>
            <person name="Hibbett D.S."/>
            <person name="Martin F."/>
        </authorList>
    </citation>
    <scope>NUCLEOTIDE SEQUENCE [LARGE SCALE GENOMIC DNA]</scope>
    <source>
        <strain evidence="9">F 1598</strain>
    </source>
</reference>
<reference evidence="8 9" key="1">
    <citation type="submission" date="2014-04" db="EMBL/GenBank/DDBJ databases">
        <authorList>
            <consortium name="DOE Joint Genome Institute"/>
            <person name="Kuo A."/>
            <person name="Tarkka M."/>
            <person name="Buscot F."/>
            <person name="Kohler A."/>
            <person name="Nagy L.G."/>
            <person name="Floudas D."/>
            <person name="Copeland A."/>
            <person name="Barry K.W."/>
            <person name="Cichocki N."/>
            <person name="Veneault-Fourrey C."/>
            <person name="LaButti K."/>
            <person name="Lindquist E.A."/>
            <person name="Lipzen A."/>
            <person name="Lundell T."/>
            <person name="Morin E."/>
            <person name="Murat C."/>
            <person name="Sun H."/>
            <person name="Tunlid A."/>
            <person name="Henrissat B."/>
            <person name="Grigoriev I.V."/>
            <person name="Hibbett D.S."/>
            <person name="Martin F."/>
            <person name="Nordberg H.P."/>
            <person name="Cantor M.N."/>
            <person name="Hua S.X."/>
        </authorList>
    </citation>
    <scope>NUCLEOTIDE SEQUENCE [LARGE SCALE GENOMIC DNA]</scope>
    <source>
        <strain evidence="8 9">F 1598</strain>
    </source>
</reference>
<comment type="subcellular location">
    <subcellularLocation>
        <location evidence="6">Membrane</location>
        <topology evidence="6">Single-pass membrane protein</topology>
    </subcellularLocation>
    <subcellularLocation>
        <location evidence="6">Endoplasmic reticulum membrane</location>
        <topology evidence="6">Single-pass membrane protein</topology>
    </subcellularLocation>
</comment>
<dbReference type="AlphaFoldDB" id="A0A0C3BQJ7"/>
<evidence type="ECO:0000256" key="2">
    <source>
        <dbReference type="ARBA" id="ARBA00022692"/>
    </source>
</evidence>
<keyword evidence="9" id="KW-1185">Reference proteome</keyword>